<sequence length="93" mass="10388">MTGIRRATLLWLLFFCLVPPITALAVDDCATRVEQLEQKNARLHKQLRQVKRELAKEQTEEQEAGWPQVLGGIGIIFGLSGVAMMVSAKRKSP</sequence>
<evidence type="ECO:0000256" key="3">
    <source>
        <dbReference type="SAM" id="SignalP"/>
    </source>
</evidence>
<accession>A0A1X0YA28</accession>
<dbReference type="Proteomes" id="UP000193136">
    <property type="component" value="Unassembled WGS sequence"/>
</dbReference>
<dbReference type="EMBL" id="NAAD01000004">
    <property type="protein sequence ID" value="ORJ62035.1"/>
    <property type="molecule type" value="Genomic_DNA"/>
</dbReference>
<feature type="coiled-coil region" evidence="1">
    <location>
        <begin position="26"/>
        <end position="60"/>
    </location>
</feature>
<evidence type="ECO:0000256" key="1">
    <source>
        <dbReference type="SAM" id="Coils"/>
    </source>
</evidence>
<protein>
    <recommendedName>
        <fullName evidence="6">MYXO-CTERM domain-containing protein</fullName>
    </recommendedName>
</protein>
<feature type="chain" id="PRO_5013298389" description="MYXO-CTERM domain-containing protein" evidence="3">
    <location>
        <begin position="26"/>
        <end position="93"/>
    </location>
</feature>
<gene>
    <name evidence="4" type="ORF">B5V00_04595</name>
</gene>
<comment type="caution">
    <text evidence="4">The sequence shown here is derived from an EMBL/GenBank/DDBJ whole genome shotgun (WGS) entry which is preliminary data.</text>
</comment>
<dbReference type="STRING" id="1969733.B5V00_04595"/>
<reference evidence="4 5" key="1">
    <citation type="submission" date="2017-03" db="EMBL/GenBank/DDBJ databases">
        <title>Genome sequence of Geothermobacter sp. EPR-M, Deep-Sea Iron Reducer.</title>
        <authorList>
            <person name="Tully B."/>
            <person name="Savalia P."/>
            <person name="Abuyen K."/>
            <person name="Baughan C."/>
            <person name="Romero E."/>
            <person name="Ronkowski C."/>
            <person name="Torres B."/>
            <person name="Tremblay J."/>
            <person name="Trujillo A."/>
            <person name="Tyler M."/>
            <person name="Perez-Rodriguez I."/>
            <person name="Amend J."/>
        </authorList>
    </citation>
    <scope>NUCLEOTIDE SEQUENCE [LARGE SCALE GENOMIC DNA]</scope>
    <source>
        <strain evidence="4 5">EPR-M</strain>
    </source>
</reference>
<keyword evidence="5" id="KW-1185">Reference proteome</keyword>
<keyword evidence="3" id="KW-0732">Signal</keyword>
<dbReference type="AlphaFoldDB" id="A0A1X0YA28"/>
<feature type="signal peptide" evidence="3">
    <location>
        <begin position="1"/>
        <end position="25"/>
    </location>
</feature>
<proteinExistence type="predicted"/>
<dbReference type="RefSeq" id="WP_085009589.1">
    <property type="nucleotide sequence ID" value="NZ_NAAD01000004.1"/>
</dbReference>
<evidence type="ECO:0000313" key="5">
    <source>
        <dbReference type="Proteomes" id="UP000193136"/>
    </source>
</evidence>
<keyword evidence="2" id="KW-0812">Transmembrane</keyword>
<feature type="transmembrane region" description="Helical" evidence="2">
    <location>
        <begin position="69"/>
        <end position="88"/>
    </location>
</feature>
<organism evidence="4 5">
    <name type="scientific">Geothermobacter hydrogeniphilus</name>
    <dbReference type="NCBI Taxonomy" id="1969733"/>
    <lineage>
        <taxon>Bacteria</taxon>
        <taxon>Pseudomonadati</taxon>
        <taxon>Thermodesulfobacteriota</taxon>
        <taxon>Desulfuromonadia</taxon>
        <taxon>Desulfuromonadales</taxon>
        <taxon>Geothermobacteraceae</taxon>
        <taxon>Geothermobacter</taxon>
    </lineage>
</organism>
<name>A0A1X0YA28_9BACT</name>
<keyword evidence="2" id="KW-0472">Membrane</keyword>
<evidence type="ECO:0008006" key="6">
    <source>
        <dbReference type="Google" id="ProtNLM"/>
    </source>
</evidence>
<keyword evidence="1" id="KW-0175">Coiled coil</keyword>
<evidence type="ECO:0000256" key="2">
    <source>
        <dbReference type="SAM" id="Phobius"/>
    </source>
</evidence>
<dbReference type="OrthoDB" id="9847426at2"/>
<keyword evidence="2" id="KW-1133">Transmembrane helix</keyword>
<evidence type="ECO:0000313" key="4">
    <source>
        <dbReference type="EMBL" id="ORJ62035.1"/>
    </source>
</evidence>